<evidence type="ECO:0000313" key="1">
    <source>
        <dbReference type="EMBL" id="MBB6079228.1"/>
    </source>
</evidence>
<accession>A0A7W9TFZ3</accession>
<organism evidence="1 2">
    <name type="scientific">Streptomyces paradoxus</name>
    <dbReference type="NCBI Taxonomy" id="66375"/>
    <lineage>
        <taxon>Bacteria</taxon>
        <taxon>Bacillati</taxon>
        <taxon>Actinomycetota</taxon>
        <taxon>Actinomycetes</taxon>
        <taxon>Kitasatosporales</taxon>
        <taxon>Streptomycetaceae</taxon>
        <taxon>Streptomyces</taxon>
    </lineage>
</organism>
<keyword evidence="2" id="KW-1185">Reference proteome</keyword>
<name>A0A7W9TFZ3_9ACTN</name>
<dbReference type="RefSeq" id="WP_246554932.1">
    <property type="nucleotide sequence ID" value="NZ_BAAARS010000009.1"/>
</dbReference>
<dbReference type="EMBL" id="JACHGV010000008">
    <property type="protein sequence ID" value="MBB6079228.1"/>
    <property type="molecule type" value="Genomic_DNA"/>
</dbReference>
<comment type="caution">
    <text evidence="1">The sequence shown here is derived from an EMBL/GenBank/DDBJ whole genome shotgun (WGS) entry which is preliminary data.</text>
</comment>
<evidence type="ECO:0000313" key="2">
    <source>
        <dbReference type="Proteomes" id="UP000591537"/>
    </source>
</evidence>
<reference evidence="1 2" key="1">
    <citation type="submission" date="2020-08" db="EMBL/GenBank/DDBJ databases">
        <title>Genomic Encyclopedia of Type Strains, Phase IV (KMG-IV): sequencing the most valuable type-strain genomes for metagenomic binning, comparative biology and taxonomic classification.</title>
        <authorList>
            <person name="Goeker M."/>
        </authorList>
    </citation>
    <scope>NUCLEOTIDE SEQUENCE [LARGE SCALE GENOMIC DNA]</scope>
    <source>
        <strain evidence="1 2">DSM 43350</strain>
    </source>
</reference>
<proteinExistence type="predicted"/>
<protein>
    <submittedName>
        <fullName evidence="1">Uncharacterized protein</fullName>
    </submittedName>
</protein>
<dbReference type="Proteomes" id="UP000591537">
    <property type="component" value="Unassembled WGS sequence"/>
</dbReference>
<dbReference type="AlphaFoldDB" id="A0A7W9TFZ3"/>
<sequence>MSRFTDRDDVLRTIADEDHGATSAGEAEALLAHAEGYRLTPELLMSLTTDPSWRQRDRPAVTRALELAHLNRP</sequence>
<gene>
    <name evidence="1" type="ORF">HNR57_005171</name>
</gene>